<feature type="domain" description="SGNH hydrolase-type esterase" evidence="2">
    <location>
        <begin position="49"/>
        <end position="267"/>
    </location>
</feature>
<dbReference type="InterPro" id="IPR051532">
    <property type="entry name" value="Ester_Hydrolysis_Enzymes"/>
</dbReference>
<gene>
    <name evidence="3" type="ORF">DXC07_14440</name>
</gene>
<dbReference type="EMBL" id="QSTL01000014">
    <property type="protein sequence ID" value="RGM53869.1"/>
    <property type="molecule type" value="Genomic_DNA"/>
</dbReference>
<sequence length="283" mass="32353">MRNRLLIVSAVLLLCVGPLYAQDSHPKAVDNGTKRNICHPWQGKRVGYLGDSITDPNSYGDKIRKYWDFLKEWLGIIPYVYGVSGRQWDDLPNQAEKLKKEHGEEVDAILVFLGTNDFNHGVPVGEWFMETEERVMAARGETKKMVNRKKRTPIMTKDTYKGRINIGLSKLKQLFPDKQIVLLTPLHRSLAEFDETNVQPDESYQNACGEYIDTYIQAVKEAGNVWGMPVIDLNAVSGMNPMVEEQLVYFYDSGFDRLHPNTKGHERMARTLMYQLLALPVAM</sequence>
<dbReference type="InterPro" id="IPR013830">
    <property type="entry name" value="SGNH_hydro"/>
</dbReference>
<dbReference type="Proteomes" id="UP000261295">
    <property type="component" value="Unassembled WGS sequence"/>
</dbReference>
<evidence type="ECO:0000313" key="4">
    <source>
        <dbReference type="Proteomes" id="UP000261295"/>
    </source>
</evidence>
<dbReference type="PANTHER" id="PTHR30383">
    <property type="entry name" value="THIOESTERASE 1/PROTEASE 1/LYSOPHOSPHOLIPASE L1"/>
    <property type="match status" value="1"/>
</dbReference>
<keyword evidence="3" id="KW-0378">Hydrolase</keyword>
<dbReference type="Gene3D" id="3.40.50.1110">
    <property type="entry name" value="SGNH hydrolase"/>
    <property type="match status" value="1"/>
</dbReference>
<dbReference type="PANTHER" id="PTHR30383:SF5">
    <property type="entry name" value="SGNH HYDROLASE-TYPE ESTERASE DOMAIN-CONTAINING PROTEIN"/>
    <property type="match status" value="1"/>
</dbReference>
<feature type="chain" id="PRO_5017661212" evidence="1">
    <location>
        <begin position="22"/>
        <end position="283"/>
    </location>
</feature>
<organism evidence="3 4">
    <name type="scientific">Bacteroides uniformis</name>
    <dbReference type="NCBI Taxonomy" id="820"/>
    <lineage>
        <taxon>Bacteria</taxon>
        <taxon>Pseudomonadati</taxon>
        <taxon>Bacteroidota</taxon>
        <taxon>Bacteroidia</taxon>
        <taxon>Bacteroidales</taxon>
        <taxon>Bacteroidaceae</taxon>
        <taxon>Bacteroides</taxon>
    </lineage>
</organism>
<dbReference type="CDD" id="cd00229">
    <property type="entry name" value="SGNH_hydrolase"/>
    <property type="match status" value="1"/>
</dbReference>
<protein>
    <submittedName>
        <fullName evidence="3">SGNH/GDSL hydrolase family protein</fullName>
    </submittedName>
</protein>
<feature type="signal peptide" evidence="1">
    <location>
        <begin position="1"/>
        <end position="21"/>
    </location>
</feature>
<dbReference type="RefSeq" id="WP_117749652.1">
    <property type="nucleotide sequence ID" value="NZ_QSTL01000014.1"/>
</dbReference>
<comment type="caution">
    <text evidence="3">The sequence shown here is derived from an EMBL/GenBank/DDBJ whole genome shotgun (WGS) entry which is preliminary data.</text>
</comment>
<accession>A0A3E4XHB3</accession>
<dbReference type="InterPro" id="IPR036514">
    <property type="entry name" value="SGNH_hydro_sf"/>
</dbReference>
<dbReference type="Pfam" id="PF13472">
    <property type="entry name" value="Lipase_GDSL_2"/>
    <property type="match status" value="1"/>
</dbReference>
<reference evidence="3 4" key="1">
    <citation type="submission" date="2018-08" db="EMBL/GenBank/DDBJ databases">
        <title>A genome reference for cultivated species of the human gut microbiota.</title>
        <authorList>
            <person name="Zou Y."/>
            <person name="Xue W."/>
            <person name="Luo G."/>
        </authorList>
    </citation>
    <scope>NUCLEOTIDE SEQUENCE [LARGE SCALE GENOMIC DNA]</scope>
    <source>
        <strain evidence="3 4">OM07-9</strain>
    </source>
</reference>
<name>A0A3E4XHB3_BACUN</name>
<evidence type="ECO:0000313" key="3">
    <source>
        <dbReference type="EMBL" id="RGM53869.1"/>
    </source>
</evidence>
<keyword evidence="1" id="KW-0732">Signal</keyword>
<evidence type="ECO:0000259" key="2">
    <source>
        <dbReference type="Pfam" id="PF13472"/>
    </source>
</evidence>
<dbReference type="AlphaFoldDB" id="A0A3E4XHB3"/>
<proteinExistence type="predicted"/>
<dbReference type="GO" id="GO:0004622">
    <property type="term" value="F:phosphatidylcholine lysophospholipase activity"/>
    <property type="evidence" value="ECO:0007669"/>
    <property type="project" value="TreeGrafter"/>
</dbReference>
<evidence type="ECO:0000256" key="1">
    <source>
        <dbReference type="SAM" id="SignalP"/>
    </source>
</evidence>
<dbReference type="SUPFAM" id="SSF52266">
    <property type="entry name" value="SGNH hydrolase"/>
    <property type="match status" value="1"/>
</dbReference>